<gene>
    <name evidence="1" type="ORF">LIER_30067</name>
</gene>
<protein>
    <recommendedName>
        <fullName evidence="3">ATP-dependent DNA helicase</fullName>
    </recommendedName>
</protein>
<dbReference type="AlphaFoldDB" id="A0AAV3RNH9"/>
<dbReference type="Proteomes" id="UP001454036">
    <property type="component" value="Unassembled WGS sequence"/>
</dbReference>
<evidence type="ECO:0008006" key="3">
    <source>
        <dbReference type="Google" id="ProtNLM"/>
    </source>
</evidence>
<proteinExistence type="predicted"/>
<evidence type="ECO:0000313" key="1">
    <source>
        <dbReference type="EMBL" id="GAA0180104.1"/>
    </source>
</evidence>
<name>A0AAV3RNH9_LITER</name>
<evidence type="ECO:0000313" key="2">
    <source>
        <dbReference type="Proteomes" id="UP001454036"/>
    </source>
</evidence>
<keyword evidence="2" id="KW-1185">Reference proteome</keyword>
<comment type="caution">
    <text evidence="1">The sequence shown here is derived from an EMBL/GenBank/DDBJ whole genome shotgun (WGS) entry which is preliminary data.</text>
</comment>
<dbReference type="EMBL" id="BAABME010010588">
    <property type="protein sequence ID" value="GAA0180104.1"/>
    <property type="molecule type" value="Genomic_DNA"/>
</dbReference>
<sequence length="116" mass="13413">MSKMYPSVYRLQIHLPNMHLVHFRPDDRSTLCGMLNRGHGQKESKIRKLLEGYTQFHHKKCNPKIILDELSIQIADEDVHFVETLNLCQLSDYNRIMEAVANNESKVFFIDGPGGT</sequence>
<reference evidence="1 2" key="1">
    <citation type="submission" date="2024-01" db="EMBL/GenBank/DDBJ databases">
        <title>The complete chloroplast genome sequence of Lithospermum erythrorhizon: insights into the phylogenetic relationship among Boraginaceae species and the maternal lineages of purple gromwells.</title>
        <authorList>
            <person name="Okada T."/>
            <person name="Watanabe K."/>
        </authorList>
    </citation>
    <scope>NUCLEOTIDE SEQUENCE [LARGE SCALE GENOMIC DNA]</scope>
</reference>
<organism evidence="1 2">
    <name type="scientific">Lithospermum erythrorhizon</name>
    <name type="common">Purple gromwell</name>
    <name type="synonym">Lithospermum officinale var. erythrorhizon</name>
    <dbReference type="NCBI Taxonomy" id="34254"/>
    <lineage>
        <taxon>Eukaryota</taxon>
        <taxon>Viridiplantae</taxon>
        <taxon>Streptophyta</taxon>
        <taxon>Embryophyta</taxon>
        <taxon>Tracheophyta</taxon>
        <taxon>Spermatophyta</taxon>
        <taxon>Magnoliopsida</taxon>
        <taxon>eudicotyledons</taxon>
        <taxon>Gunneridae</taxon>
        <taxon>Pentapetalae</taxon>
        <taxon>asterids</taxon>
        <taxon>lamiids</taxon>
        <taxon>Boraginales</taxon>
        <taxon>Boraginaceae</taxon>
        <taxon>Boraginoideae</taxon>
        <taxon>Lithospermeae</taxon>
        <taxon>Lithospermum</taxon>
    </lineage>
</organism>
<accession>A0AAV3RNH9</accession>